<dbReference type="InterPro" id="IPR029058">
    <property type="entry name" value="AB_hydrolase_fold"/>
</dbReference>
<dbReference type="PANTHER" id="PTHR43433">
    <property type="entry name" value="HYDROLASE, ALPHA/BETA FOLD FAMILY PROTEIN"/>
    <property type="match status" value="1"/>
</dbReference>
<name>G3CRF3_9ZZZZ</name>
<sequence length="245" mass="26045">MGFSGSGRGWGEPFLKLMEGRFRIFVIDNRGTGESDKPDAEFTLGDLAADIAAVLDHAKTPRAHIFGISMGGMIAQEFALAYPERTRGLVLGCTNCGASHSIPADPAAIANLIPAPGMDPIEQARRAFSVACGKAFLNSARGQAILDQAIAEMGNYPVTPMHTFMRQGQAIGGFDSFARLGQIKSPTLIIHGDDDSIVPYPNAEVLQGAIAGSKKHTLKSAGHMFFWEVPEETARVAGDFLAAVK</sequence>
<dbReference type="EMBL" id="HQ156927">
    <property type="protein sequence ID" value="AEM45136.1"/>
    <property type="molecule type" value="Genomic_DNA"/>
</dbReference>
<dbReference type="ESTHER" id="9zzzz-g3crf3">
    <property type="family name" value="6_AlphaBeta_hydrolase"/>
</dbReference>
<dbReference type="InterPro" id="IPR050471">
    <property type="entry name" value="AB_hydrolase"/>
</dbReference>
<dbReference type="InterPro" id="IPR000073">
    <property type="entry name" value="AB_hydrolase_1"/>
</dbReference>
<dbReference type="SUPFAM" id="SSF53474">
    <property type="entry name" value="alpha/beta-Hydrolases"/>
    <property type="match status" value="1"/>
</dbReference>
<organism evidence="2">
    <name type="scientific">uncultured organism</name>
    <dbReference type="NCBI Taxonomy" id="155900"/>
    <lineage>
        <taxon>unclassified sequences</taxon>
        <taxon>environmental samples</taxon>
    </lineage>
</organism>
<feature type="domain" description="AB hydrolase-1" evidence="1">
    <location>
        <begin position="2"/>
        <end position="228"/>
    </location>
</feature>
<dbReference type="AlphaFoldDB" id="G3CRF3"/>
<protein>
    <recommendedName>
        <fullName evidence="1">AB hydrolase-1 domain-containing protein</fullName>
    </recommendedName>
</protein>
<evidence type="ECO:0000313" key="2">
    <source>
        <dbReference type="EMBL" id="AEM45136.1"/>
    </source>
</evidence>
<evidence type="ECO:0000259" key="1">
    <source>
        <dbReference type="Pfam" id="PF00561"/>
    </source>
</evidence>
<reference evidence="2" key="1">
    <citation type="journal article" date="2011" name="FEMS Microbiol. Ecol.">
        <title>Identification of novel lipolytic genes and gene families by screening of metagenomic libraries derived from soil samples of the German Biodiversity Exploratories.</title>
        <authorList>
            <person name="Nacke H."/>
            <person name="Will C."/>
            <person name="Herzog S."/>
            <person name="Nowka B."/>
            <person name="Engelhaupt M."/>
            <person name="Daniel R."/>
        </authorList>
    </citation>
    <scope>NUCLEOTIDE SEQUENCE</scope>
</reference>
<accession>G3CRF3</accession>
<dbReference type="PRINTS" id="PR00111">
    <property type="entry name" value="ABHYDROLASE"/>
</dbReference>
<dbReference type="Pfam" id="PF00561">
    <property type="entry name" value="Abhydrolase_1"/>
    <property type="match status" value="1"/>
</dbReference>
<proteinExistence type="predicted"/>
<dbReference type="Gene3D" id="3.40.50.1820">
    <property type="entry name" value="alpha/beta hydrolase"/>
    <property type="match status" value="1"/>
</dbReference>
<dbReference type="PANTHER" id="PTHR43433:SF5">
    <property type="entry name" value="AB HYDROLASE-1 DOMAIN-CONTAINING PROTEIN"/>
    <property type="match status" value="1"/>
</dbReference>